<keyword evidence="10 14" id="KW-1015">Disulfide bond</keyword>
<feature type="compositionally biased region" description="Basic residues" evidence="15">
    <location>
        <begin position="345"/>
        <end position="354"/>
    </location>
</feature>
<dbReference type="Gene3D" id="2.60.120.230">
    <property type="match status" value="1"/>
</dbReference>
<evidence type="ECO:0000256" key="14">
    <source>
        <dbReference type="PIRSR" id="PIRSR600720-3"/>
    </source>
</evidence>
<evidence type="ECO:0000256" key="6">
    <source>
        <dbReference type="ARBA" id="ARBA00022729"/>
    </source>
</evidence>
<feature type="domain" description="Copper type II ascorbate-dependent monooxygenase N-terminal" evidence="17">
    <location>
        <begin position="20"/>
        <end position="144"/>
    </location>
</feature>
<feature type="binding site" evidence="13">
    <location>
        <position position="63"/>
    </location>
    <ligand>
        <name>Cu(2+)</name>
        <dbReference type="ChEBI" id="CHEBI:29036"/>
        <label>1</label>
        <note>catalytic</note>
    </ligand>
</feature>
<reference evidence="19" key="1">
    <citation type="submission" date="2023-07" db="EMBL/GenBank/DDBJ databases">
        <title>Chromosome-level genome assembly of Artemia franciscana.</title>
        <authorList>
            <person name="Jo E."/>
        </authorList>
    </citation>
    <scope>NUCLEOTIDE SEQUENCE</scope>
    <source>
        <tissue evidence="19">Whole body</tissue>
    </source>
</reference>
<feature type="chain" id="PRO_5041674561" description="peptidylglycine monooxygenase" evidence="16">
    <location>
        <begin position="17"/>
        <end position="354"/>
    </location>
</feature>
<proteinExistence type="inferred from homology"/>
<gene>
    <name evidence="19" type="ORF">QYM36_005852</name>
</gene>
<evidence type="ECO:0000256" key="12">
    <source>
        <dbReference type="ARBA" id="ARBA00048431"/>
    </source>
</evidence>
<dbReference type="PRINTS" id="PR00790">
    <property type="entry name" value="PAMONOXGNASE"/>
</dbReference>
<evidence type="ECO:0000259" key="17">
    <source>
        <dbReference type="Pfam" id="PF01082"/>
    </source>
</evidence>
<keyword evidence="5 13" id="KW-0479">Metal-binding</keyword>
<comment type="similarity">
    <text evidence="2">Belongs to the copper type II ascorbate-dependent monooxygenase family.</text>
</comment>
<evidence type="ECO:0000256" key="5">
    <source>
        <dbReference type="ARBA" id="ARBA00022723"/>
    </source>
</evidence>
<feature type="compositionally biased region" description="Basic and acidic residues" evidence="15">
    <location>
        <begin position="333"/>
        <end position="344"/>
    </location>
</feature>
<evidence type="ECO:0000256" key="4">
    <source>
        <dbReference type="ARBA" id="ARBA00022525"/>
    </source>
</evidence>
<dbReference type="GO" id="GO:0004504">
    <property type="term" value="F:peptidylglycine monooxygenase activity"/>
    <property type="evidence" value="ECO:0007669"/>
    <property type="project" value="UniProtKB-EC"/>
</dbReference>
<name>A0AA88LA72_ARTSF</name>
<evidence type="ECO:0000256" key="10">
    <source>
        <dbReference type="ARBA" id="ARBA00023157"/>
    </source>
</evidence>
<dbReference type="EMBL" id="JAVRJZ010000009">
    <property type="protein sequence ID" value="KAK2718649.1"/>
    <property type="molecule type" value="Genomic_DNA"/>
</dbReference>
<evidence type="ECO:0000256" key="3">
    <source>
        <dbReference type="ARBA" id="ARBA00012689"/>
    </source>
</evidence>
<accession>A0AA88LA72</accession>
<keyword evidence="6 16" id="KW-0732">Signal</keyword>
<evidence type="ECO:0000256" key="1">
    <source>
        <dbReference type="ARBA" id="ARBA00004613"/>
    </source>
</evidence>
<dbReference type="InterPro" id="IPR000720">
    <property type="entry name" value="PHM/PAL"/>
</dbReference>
<dbReference type="GO" id="GO:0006518">
    <property type="term" value="P:peptide metabolic process"/>
    <property type="evidence" value="ECO:0007669"/>
    <property type="project" value="InterPro"/>
</dbReference>
<dbReference type="Proteomes" id="UP001187531">
    <property type="component" value="Unassembled WGS sequence"/>
</dbReference>
<keyword evidence="7" id="KW-0560">Oxidoreductase</keyword>
<feature type="disulfide bond" evidence="14">
    <location>
        <begin position="191"/>
        <end position="303"/>
    </location>
</feature>
<protein>
    <recommendedName>
        <fullName evidence="3">peptidylglycine monooxygenase</fullName>
        <ecNumber evidence="3">1.14.17.3</ecNumber>
    </recommendedName>
</protein>
<feature type="binding site" evidence="13">
    <location>
        <position position="138"/>
    </location>
    <ligand>
        <name>Cu(2+)</name>
        <dbReference type="ChEBI" id="CHEBI:29036"/>
        <label>1</label>
        <note>catalytic</note>
    </ligand>
</feature>
<dbReference type="Gene3D" id="2.60.120.310">
    <property type="entry name" value="Copper type II, ascorbate-dependent monooxygenase, N-terminal domain"/>
    <property type="match status" value="1"/>
</dbReference>
<evidence type="ECO:0000313" key="20">
    <source>
        <dbReference type="Proteomes" id="UP001187531"/>
    </source>
</evidence>
<evidence type="ECO:0000256" key="7">
    <source>
        <dbReference type="ARBA" id="ARBA00023002"/>
    </source>
</evidence>
<comment type="subcellular location">
    <subcellularLocation>
        <location evidence="1">Secreted</location>
    </subcellularLocation>
</comment>
<dbReference type="GO" id="GO:0016020">
    <property type="term" value="C:membrane"/>
    <property type="evidence" value="ECO:0007669"/>
    <property type="project" value="InterPro"/>
</dbReference>
<dbReference type="Pfam" id="PF03712">
    <property type="entry name" value="Cu2_monoox_C"/>
    <property type="match status" value="1"/>
</dbReference>
<keyword evidence="9" id="KW-0503">Monooxygenase</keyword>
<dbReference type="GO" id="GO:0005576">
    <property type="term" value="C:extracellular region"/>
    <property type="evidence" value="ECO:0007669"/>
    <property type="project" value="UniProtKB-SubCell"/>
</dbReference>
<feature type="binding site" evidence="13">
    <location>
        <position position="209"/>
    </location>
    <ligand>
        <name>Cu(2+)</name>
        <dbReference type="ChEBI" id="CHEBI:29036"/>
        <label>1</label>
        <note>catalytic</note>
    </ligand>
</feature>
<comment type="caution">
    <text evidence="19">The sequence shown here is derived from an EMBL/GenBank/DDBJ whole genome shotgun (WGS) entry which is preliminary data.</text>
</comment>
<dbReference type="InterPro" id="IPR014784">
    <property type="entry name" value="Cu2_ascorb_mOase-like_C"/>
</dbReference>
<evidence type="ECO:0000256" key="13">
    <source>
        <dbReference type="PIRSR" id="PIRSR600720-2"/>
    </source>
</evidence>
<keyword evidence="20" id="KW-1185">Reference proteome</keyword>
<dbReference type="EC" id="1.14.17.3" evidence="3"/>
<dbReference type="AlphaFoldDB" id="A0AA88LA72"/>
<keyword evidence="4" id="KW-0964">Secreted</keyword>
<dbReference type="InterPro" id="IPR024548">
    <property type="entry name" value="Cu2_monoox_C"/>
</dbReference>
<dbReference type="Pfam" id="PF01082">
    <property type="entry name" value="Cu2_monooxygen"/>
    <property type="match status" value="1"/>
</dbReference>
<comment type="cofactor">
    <cofactor evidence="13">
        <name>Cu(2+)</name>
        <dbReference type="ChEBI" id="CHEBI:29036"/>
    </cofactor>
    <text evidence="13">Binds 2 Cu(2+) ions per subunit.</text>
</comment>
<feature type="disulfide bond" evidence="14">
    <location>
        <begin position="263"/>
        <end position="284"/>
    </location>
</feature>
<keyword evidence="8 13" id="KW-0186">Copper</keyword>
<feature type="region of interest" description="Disordered" evidence="15">
    <location>
        <begin position="333"/>
        <end position="354"/>
    </location>
</feature>
<sequence length="354" mass="39484">MWKLLVTFLLAEIAYCDEFPLLMPNVSPSKPETYFCTPIRIDSKKDYYITGFKPNATSLTAHHMLIYGCEAPGSKQPVWNCGEMARANKGLKSGPPCSKGSQIIYAWAHDAPALELPEGVAFKVGGDTSIQYLVLQVHYASVERFKNGVTDDSGIILDYTEEAQPKAAGVLLMGTGGRIKANSIEYMETSCTINENKVIHPFAFRTHTHALGRVVSGYKVTRNKGVDNWELIGKKDPQLPQMFYPVEDKAMTIGKGDTLAARCTMVSNRSWTTKVGPSGADEMCNFYVMYYVNGSVTLDTVYCFTEGPPEYYWIKDDLNNIPEDASYLEARDKSNATHSHERHVNSHRIRGSFN</sequence>
<dbReference type="SUPFAM" id="SSF49742">
    <property type="entry name" value="PHM/PNGase F"/>
    <property type="match status" value="2"/>
</dbReference>
<dbReference type="GO" id="GO:0005507">
    <property type="term" value="F:copper ion binding"/>
    <property type="evidence" value="ECO:0007669"/>
    <property type="project" value="InterPro"/>
</dbReference>
<dbReference type="FunFam" id="2.60.120.230:FF:000002">
    <property type="entry name" value="Peptidyl-glycine alpha-amidating monooxygenase B"/>
    <property type="match status" value="1"/>
</dbReference>
<dbReference type="InterPro" id="IPR000323">
    <property type="entry name" value="Cu2_ascorb_mOase_N"/>
</dbReference>
<feature type="signal peptide" evidence="16">
    <location>
        <begin position="1"/>
        <end position="16"/>
    </location>
</feature>
<feature type="binding site" evidence="13">
    <location>
        <position position="62"/>
    </location>
    <ligand>
        <name>Cu(2+)</name>
        <dbReference type="ChEBI" id="CHEBI:29036"/>
        <label>1</label>
        <note>catalytic</note>
    </ligand>
</feature>
<dbReference type="InterPro" id="IPR036939">
    <property type="entry name" value="Cu2_ascorb_mOase_N_sf"/>
</dbReference>
<comment type="catalytic activity">
    <reaction evidence="12">
        <text>a [peptide]-C-terminal glycine + 2 L-ascorbate + O2 = a [peptide]-C-terminal (2S)-2-hydroxyglycine + 2 monodehydro-L-ascorbate radical + H2O</text>
        <dbReference type="Rhea" id="RHEA:21452"/>
        <dbReference type="Rhea" id="RHEA-COMP:13486"/>
        <dbReference type="Rhea" id="RHEA-COMP:15321"/>
        <dbReference type="ChEBI" id="CHEBI:15377"/>
        <dbReference type="ChEBI" id="CHEBI:15379"/>
        <dbReference type="ChEBI" id="CHEBI:38290"/>
        <dbReference type="ChEBI" id="CHEBI:59513"/>
        <dbReference type="ChEBI" id="CHEBI:137000"/>
        <dbReference type="ChEBI" id="CHEBI:142768"/>
        <dbReference type="EC" id="1.14.17.3"/>
    </reaction>
</comment>
<evidence type="ECO:0000256" key="11">
    <source>
        <dbReference type="ARBA" id="ARBA00023180"/>
    </source>
</evidence>
<feature type="binding site" evidence="13">
    <location>
        <position position="283"/>
    </location>
    <ligand>
        <name>Cu(2+)</name>
        <dbReference type="ChEBI" id="CHEBI:29036"/>
        <label>1</label>
        <note>catalytic</note>
    </ligand>
</feature>
<evidence type="ECO:0000313" key="19">
    <source>
        <dbReference type="EMBL" id="KAK2718649.1"/>
    </source>
</evidence>
<feature type="domain" description="Copper type II ascorbate-dependent monooxygenase C-terminal" evidence="18">
    <location>
        <begin position="167"/>
        <end position="313"/>
    </location>
</feature>
<dbReference type="InterPro" id="IPR008977">
    <property type="entry name" value="PHM/PNGase_F_dom_sf"/>
</dbReference>
<evidence type="ECO:0000259" key="18">
    <source>
        <dbReference type="Pfam" id="PF03712"/>
    </source>
</evidence>
<evidence type="ECO:0000256" key="2">
    <source>
        <dbReference type="ARBA" id="ARBA00010676"/>
    </source>
</evidence>
<feature type="binding site" evidence="13">
    <location>
        <position position="207"/>
    </location>
    <ligand>
        <name>Cu(2+)</name>
        <dbReference type="ChEBI" id="CHEBI:29036"/>
        <label>1</label>
        <note>catalytic</note>
    </ligand>
</feature>
<evidence type="ECO:0000256" key="15">
    <source>
        <dbReference type="SAM" id="MobiDB-lite"/>
    </source>
</evidence>
<dbReference type="PANTHER" id="PTHR10680">
    <property type="entry name" value="PEPTIDYL-GLYCINE ALPHA-AMIDATING MONOOXYGENASE"/>
    <property type="match status" value="1"/>
</dbReference>
<keyword evidence="11" id="KW-0325">Glycoprotein</keyword>
<dbReference type="PANTHER" id="PTHR10680:SF14">
    <property type="entry name" value="PEPTIDYL-GLYCINE ALPHA-AMIDATING MONOOXYGENASE"/>
    <property type="match status" value="1"/>
</dbReference>
<dbReference type="FunFam" id="2.60.120.310:FF:000005">
    <property type="entry name" value="Peptidylglycine alpha-hydroxylating monooxygenase"/>
    <property type="match status" value="1"/>
</dbReference>
<feature type="disulfide bond" evidence="14">
    <location>
        <begin position="69"/>
        <end position="97"/>
    </location>
</feature>
<organism evidence="19 20">
    <name type="scientific">Artemia franciscana</name>
    <name type="common">Brine shrimp</name>
    <name type="synonym">Artemia sanfranciscana</name>
    <dbReference type="NCBI Taxonomy" id="6661"/>
    <lineage>
        <taxon>Eukaryota</taxon>
        <taxon>Metazoa</taxon>
        <taxon>Ecdysozoa</taxon>
        <taxon>Arthropoda</taxon>
        <taxon>Crustacea</taxon>
        <taxon>Branchiopoda</taxon>
        <taxon>Anostraca</taxon>
        <taxon>Artemiidae</taxon>
        <taxon>Artemia</taxon>
    </lineage>
</organism>
<dbReference type="PROSITE" id="PS00085">
    <property type="entry name" value="CU2_MONOOXYGENASE_2"/>
    <property type="match status" value="1"/>
</dbReference>
<evidence type="ECO:0000256" key="9">
    <source>
        <dbReference type="ARBA" id="ARBA00023033"/>
    </source>
</evidence>
<dbReference type="InterPro" id="IPR014783">
    <property type="entry name" value="Cu2_ascorb_mOase_CS-2"/>
</dbReference>
<evidence type="ECO:0000256" key="8">
    <source>
        <dbReference type="ARBA" id="ARBA00023008"/>
    </source>
</evidence>
<feature type="disulfide bond" evidence="14">
    <location>
        <begin position="36"/>
        <end position="81"/>
    </location>
</feature>
<evidence type="ECO:0000256" key="16">
    <source>
        <dbReference type="SAM" id="SignalP"/>
    </source>
</evidence>